<name>C6W1K6_DYAFD</name>
<evidence type="ECO:0000313" key="2">
    <source>
        <dbReference type="Proteomes" id="UP000002011"/>
    </source>
</evidence>
<sequence length="68" mass="7862">MEISMKKGNRVDGEDWIEEILSNKERFIADIKNSPAILRKNRAATEQLLNLKPRLPHKKTVCQTTNKT</sequence>
<proteinExistence type="predicted"/>
<dbReference type="OrthoDB" id="965853at2"/>
<accession>C6W1K6</accession>
<dbReference type="Proteomes" id="UP000002011">
    <property type="component" value="Chromosome"/>
</dbReference>
<evidence type="ECO:0000313" key="1">
    <source>
        <dbReference type="EMBL" id="ACT93736.1"/>
    </source>
</evidence>
<reference evidence="1 2" key="1">
    <citation type="journal article" date="2009" name="Stand. Genomic Sci.">
        <title>Complete genome sequence of Dyadobacter fermentans type strain (NS114).</title>
        <authorList>
            <person name="Lang E."/>
            <person name="Lapidus A."/>
            <person name="Chertkov O."/>
            <person name="Brettin T."/>
            <person name="Detter J.C."/>
            <person name="Han C."/>
            <person name="Copeland A."/>
            <person name="Glavina Del Rio T."/>
            <person name="Nolan M."/>
            <person name="Chen F."/>
            <person name="Lucas S."/>
            <person name="Tice H."/>
            <person name="Cheng J.F."/>
            <person name="Land M."/>
            <person name="Hauser L."/>
            <person name="Chang Y.J."/>
            <person name="Jeffries C.D."/>
            <person name="Kopitz M."/>
            <person name="Bruce D."/>
            <person name="Goodwin L."/>
            <person name="Pitluck S."/>
            <person name="Ovchinnikova G."/>
            <person name="Pati A."/>
            <person name="Ivanova N."/>
            <person name="Mavrommatis K."/>
            <person name="Chen A."/>
            <person name="Palaniappan K."/>
            <person name="Chain P."/>
            <person name="Bristow J."/>
            <person name="Eisen J.A."/>
            <person name="Markowitz V."/>
            <person name="Hugenholtz P."/>
            <person name="Goker M."/>
            <person name="Rohde M."/>
            <person name="Kyrpides N.C."/>
            <person name="Klenk H.P."/>
        </authorList>
    </citation>
    <scope>NUCLEOTIDE SEQUENCE [LARGE SCALE GENOMIC DNA]</scope>
    <source>
        <strain evidence="2">ATCC 700827 / DSM 18053 / CIP 107007 / KCTC 52180 / NS114</strain>
    </source>
</reference>
<organism evidence="1 2">
    <name type="scientific">Dyadobacter fermentans (strain ATCC 700827 / DSM 18053 / CIP 107007 / KCTC 52180 / NS114)</name>
    <dbReference type="NCBI Taxonomy" id="471854"/>
    <lineage>
        <taxon>Bacteria</taxon>
        <taxon>Pseudomonadati</taxon>
        <taxon>Bacteroidota</taxon>
        <taxon>Cytophagia</taxon>
        <taxon>Cytophagales</taxon>
        <taxon>Spirosomataceae</taxon>
        <taxon>Dyadobacter</taxon>
    </lineage>
</organism>
<dbReference type="KEGG" id="dfe:Dfer_2518"/>
<dbReference type="HOGENOM" id="CLU_2787178_0_0_10"/>
<dbReference type="AlphaFoldDB" id="C6W1K6"/>
<dbReference type="EMBL" id="CP001619">
    <property type="protein sequence ID" value="ACT93736.1"/>
    <property type="molecule type" value="Genomic_DNA"/>
</dbReference>
<gene>
    <name evidence="1" type="ordered locus">Dfer_2518</name>
</gene>
<keyword evidence="2" id="KW-1185">Reference proteome</keyword>
<protein>
    <submittedName>
        <fullName evidence="1">Uncharacterized protein</fullName>
    </submittedName>
</protein>